<dbReference type="PROSITE" id="PS00028">
    <property type="entry name" value="ZINC_FINGER_C2H2_1"/>
    <property type="match status" value="2"/>
</dbReference>
<dbReference type="Gene3D" id="3.30.160.60">
    <property type="entry name" value="Classic Zinc Finger"/>
    <property type="match status" value="1"/>
</dbReference>
<dbReference type="GeneID" id="103519923"/>
<name>A0A3Q0JJQ7_DIACI</name>
<dbReference type="PaxDb" id="121845-A0A3Q0JJQ7"/>
<organism evidence="2 3">
    <name type="scientific">Diaphorina citri</name>
    <name type="common">Asian citrus psyllid</name>
    <dbReference type="NCBI Taxonomy" id="121845"/>
    <lineage>
        <taxon>Eukaryota</taxon>
        <taxon>Metazoa</taxon>
        <taxon>Ecdysozoa</taxon>
        <taxon>Arthropoda</taxon>
        <taxon>Hexapoda</taxon>
        <taxon>Insecta</taxon>
        <taxon>Pterygota</taxon>
        <taxon>Neoptera</taxon>
        <taxon>Paraneoptera</taxon>
        <taxon>Hemiptera</taxon>
        <taxon>Sternorrhyncha</taxon>
        <taxon>Psylloidea</taxon>
        <taxon>Psyllidae</taxon>
        <taxon>Diaphorininae</taxon>
        <taxon>Diaphorina</taxon>
    </lineage>
</organism>
<gene>
    <name evidence="3" type="primary">LOC103519923</name>
</gene>
<proteinExistence type="predicted"/>
<dbReference type="InterPro" id="IPR013087">
    <property type="entry name" value="Znf_C2H2_type"/>
</dbReference>
<protein>
    <submittedName>
        <fullName evidence="3">Zinc finger protein 423-like</fullName>
    </submittedName>
</protein>
<feature type="domain" description="C2H2-type" evidence="1">
    <location>
        <begin position="48"/>
        <end position="68"/>
    </location>
</feature>
<dbReference type="Proteomes" id="UP000079169">
    <property type="component" value="Unplaced"/>
</dbReference>
<dbReference type="AlphaFoldDB" id="A0A3Q0JJQ7"/>
<evidence type="ECO:0000259" key="1">
    <source>
        <dbReference type="PROSITE" id="PS00028"/>
    </source>
</evidence>
<accession>A0A3Q0JJQ7</accession>
<feature type="domain" description="C2H2-type" evidence="1">
    <location>
        <begin position="20"/>
        <end position="41"/>
    </location>
</feature>
<evidence type="ECO:0000313" key="2">
    <source>
        <dbReference type="Proteomes" id="UP000079169"/>
    </source>
</evidence>
<dbReference type="KEGG" id="dci:103519923"/>
<dbReference type="RefSeq" id="XP_026687030.1">
    <property type="nucleotide sequence ID" value="XM_026831229.1"/>
</dbReference>
<reference evidence="3" key="1">
    <citation type="submission" date="2025-08" db="UniProtKB">
        <authorList>
            <consortium name="RefSeq"/>
        </authorList>
    </citation>
    <scope>IDENTIFICATION</scope>
</reference>
<keyword evidence="2" id="KW-1185">Reference proteome</keyword>
<evidence type="ECO:0000313" key="3">
    <source>
        <dbReference type="RefSeq" id="XP_026687030.1"/>
    </source>
</evidence>
<sequence>MMEMMRGGGGGGEKAKAFPCPQCPLSFDMEEEAQTHAQCCHLVTVHECRLCCQIYPDGGALQAHLIEHTFEGRLSILVDSVYLI</sequence>
<dbReference type="SMART" id="SM00355">
    <property type="entry name" value="ZnF_C2H2"/>
    <property type="match status" value="2"/>
</dbReference>